<feature type="compositionally biased region" description="Basic and acidic residues" evidence="1">
    <location>
        <begin position="65"/>
        <end position="75"/>
    </location>
</feature>
<reference evidence="2 3" key="1">
    <citation type="submission" date="2017-04" db="EMBL/GenBank/DDBJ databases">
        <title>Complete Genome Sequence of Bacillus thuringiensis type Strain ATCC 10792.</title>
        <authorList>
            <person name="Oh D.-H."/>
            <person name="Park B.-J."/>
            <person name="Shuai W."/>
            <person name="Chelliah R."/>
        </authorList>
    </citation>
    <scope>NUCLEOTIDE SEQUENCE [LARGE SCALE GENOMIC DNA]</scope>
    <source>
        <strain evidence="2 3">ATCC 10792</strain>
    </source>
</reference>
<feature type="region of interest" description="Disordered" evidence="1">
    <location>
        <begin position="21"/>
        <end position="48"/>
    </location>
</feature>
<dbReference type="AlphaFoldDB" id="A0A1W6WUF3"/>
<keyword evidence="3" id="KW-1185">Reference proteome</keyword>
<feature type="region of interest" description="Disordered" evidence="1">
    <location>
        <begin position="64"/>
        <end position="86"/>
    </location>
</feature>
<feature type="compositionally biased region" description="Basic residues" evidence="1">
    <location>
        <begin position="28"/>
        <end position="39"/>
    </location>
</feature>
<name>A0A1W6WUF3_BACTU</name>
<evidence type="ECO:0000313" key="3">
    <source>
        <dbReference type="Proteomes" id="UP000194143"/>
    </source>
</evidence>
<gene>
    <name evidence="2" type="ORF">CAB88_23015</name>
</gene>
<evidence type="ECO:0000256" key="1">
    <source>
        <dbReference type="SAM" id="MobiDB-lite"/>
    </source>
</evidence>
<sequence length="101" mass="11749">MCYGYIRIPKSEYRYLDLPESKKAEMKTKKRRRRRRKTRSTAENSSDGVTIIEGNNVVRVNAKTNEPKKVAKEIPRQQAGHSLHRKPKKVPIIIEWNGGKC</sequence>
<proteinExistence type="predicted"/>
<protein>
    <submittedName>
        <fullName evidence="2">Uncharacterized protein</fullName>
    </submittedName>
</protein>
<dbReference type="Proteomes" id="UP000194143">
    <property type="component" value="Chromosome"/>
</dbReference>
<accession>A0A1W6WUF3</accession>
<organism evidence="2 3">
    <name type="scientific">Bacillus thuringiensis</name>
    <dbReference type="NCBI Taxonomy" id="1428"/>
    <lineage>
        <taxon>Bacteria</taxon>
        <taxon>Bacillati</taxon>
        <taxon>Bacillota</taxon>
        <taxon>Bacilli</taxon>
        <taxon>Bacillales</taxon>
        <taxon>Bacillaceae</taxon>
        <taxon>Bacillus</taxon>
        <taxon>Bacillus cereus group</taxon>
    </lineage>
</organism>
<evidence type="ECO:0000313" key="2">
    <source>
        <dbReference type="EMBL" id="ARP59793.1"/>
    </source>
</evidence>
<dbReference type="EMBL" id="CP021061">
    <property type="protein sequence ID" value="ARP59793.1"/>
    <property type="molecule type" value="Genomic_DNA"/>
</dbReference>